<keyword evidence="4" id="KW-1185">Reference proteome</keyword>
<dbReference type="Proteomes" id="UP000283786">
    <property type="component" value="Chromosome"/>
</dbReference>
<feature type="domain" description="Tyr recombinase" evidence="2">
    <location>
        <begin position="5"/>
        <end position="149"/>
    </location>
</feature>
<dbReference type="InterPro" id="IPR002104">
    <property type="entry name" value="Integrase_catalytic"/>
</dbReference>
<dbReference type="Pfam" id="PF00589">
    <property type="entry name" value="Phage_integrase"/>
    <property type="match status" value="1"/>
</dbReference>
<evidence type="ECO:0000259" key="2">
    <source>
        <dbReference type="Pfam" id="PF00589"/>
    </source>
</evidence>
<keyword evidence="1" id="KW-0233">DNA recombination</keyword>
<proteinExistence type="predicted"/>
<evidence type="ECO:0000256" key="1">
    <source>
        <dbReference type="ARBA" id="ARBA00023172"/>
    </source>
</evidence>
<dbReference type="SUPFAM" id="SSF56349">
    <property type="entry name" value="DNA breaking-rejoining enzymes"/>
    <property type="match status" value="1"/>
</dbReference>
<dbReference type="GO" id="GO:0006310">
    <property type="term" value="P:DNA recombination"/>
    <property type="evidence" value="ECO:0007669"/>
    <property type="project" value="UniProtKB-KW"/>
</dbReference>
<organism evidence="3 4">
    <name type="scientific">Pseudooceanicola algae</name>
    <dbReference type="NCBI Taxonomy" id="1537215"/>
    <lineage>
        <taxon>Bacteria</taxon>
        <taxon>Pseudomonadati</taxon>
        <taxon>Pseudomonadota</taxon>
        <taxon>Alphaproteobacteria</taxon>
        <taxon>Rhodobacterales</taxon>
        <taxon>Paracoccaceae</taxon>
        <taxon>Pseudooceanicola</taxon>
    </lineage>
</organism>
<accession>A0A418SED1</accession>
<dbReference type="InterPro" id="IPR013762">
    <property type="entry name" value="Integrase-like_cat_sf"/>
</dbReference>
<dbReference type="KEGG" id="palw:PSAL_008810"/>
<protein>
    <recommendedName>
        <fullName evidence="2">Tyr recombinase domain-containing protein</fullName>
    </recommendedName>
</protein>
<dbReference type="GO" id="GO:0003677">
    <property type="term" value="F:DNA binding"/>
    <property type="evidence" value="ECO:0007669"/>
    <property type="project" value="InterPro"/>
</dbReference>
<name>A0A418SED1_9RHOB</name>
<dbReference type="InterPro" id="IPR011010">
    <property type="entry name" value="DNA_brk_join_enz"/>
</dbReference>
<gene>
    <name evidence="3" type="ORF">PSAL_008810</name>
</gene>
<sequence>MNPGRREEIAGLSPSDIVEIEGIWCFSIEDSELRRIKNLSSRRMIPIHSHLIDLGFLDHVRKANSTNEISLFPDLYEAGNNAFGRKVGRRMRQIIDQELGTEGKNLSFHSLRHYVQNQLDHTGVDDKFVRDIIGHEGKDIHDKVYRKSAPLTDLAQAIEQLLKVI</sequence>
<evidence type="ECO:0000313" key="4">
    <source>
        <dbReference type="Proteomes" id="UP000283786"/>
    </source>
</evidence>
<evidence type="ECO:0000313" key="3">
    <source>
        <dbReference type="EMBL" id="QPM89658.1"/>
    </source>
</evidence>
<dbReference type="Gene3D" id="1.10.443.10">
    <property type="entry name" value="Intergrase catalytic core"/>
    <property type="match status" value="1"/>
</dbReference>
<dbReference type="GO" id="GO:0015074">
    <property type="term" value="P:DNA integration"/>
    <property type="evidence" value="ECO:0007669"/>
    <property type="project" value="InterPro"/>
</dbReference>
<reference evidence="3 4" key="1">
    <citation type="submission" date="2020-08" db="EMBL/GenBank/DDBJ databases">
        <title>Genome sequence of Rhodobacteraceae bacterium Lw-13e.</title>
        <authorList>
            <person name="Poehlein A."/>
            <person name="Wolter L."/>
            <person name="Daniel R."/>
            <person name="Brinkhoff T."/>
        </authorList>
    </citation>
    <scope>NUCLEOTIDE SEQUENCE [LARGE SCALE GENOMIC DNA]</scope>
    <source>
        <strain evidence="3 4">Lw-13e</strain>
    </source>
</reference>
<dbReference type="AlphaFoldDB" id="A0A418SED1"/>
<dbReference type="RefSeq" id="WP_231388613.1">
    <property type="nucleotide sequence ID" value="NZ_CP060436.1"/>
</dbReference>
<dbReference type="EMBL" id="CP060436">
    <property type="protein sequence ID" value="QPM89658.1"/>
    <property type="molecule type" value="Genomic_DNA"/>
</dbReference>